<dbReference type="Pfam" id="PF09995">
    <property type="entry name" value="MPAB_Lcp_cat"/>
    <property type="match status" value="1"/>
</dbReference>
<dbReference type="PANTHER" id="PTHR37539">
    <property type="entry name" value="SECRETED PROTEIN-RELATED"/>
    <property type="match status" value="1"/>
</dbReference>
<feature type="domain" description="ER-bound oxygenase mpaB/mpaB'/Rubber oxygenase catalytic" evidence="1">
    <location>
        <begin position="100"/>
        <end position="326"/>
    </location>
</feature>
<evidence type="ECO:0000313" key="2">
    <source>
        <dbReference type="EMBL" id="NYZ24701.1"/>
    </source>
</evidence>
<organism evidence="2 3">
    <name type="scientific">Azospirillum oleiclasticum</name>
    <dbReference type="NCBI Taxonomy" id="2735135"/>
    <lineage>
        <taxon>Bacteria</taxon>
        <taxon>Pseudomonadati</taxon>
        <taxon>Pseudomonadota</taxon>
        <taxon>Alphaproteobacteria</taxon>
        <taxon>Rhodospirillales</taxon>
        <taxon>Azospirillaceae</taxon>
        <taxon>Azospirillum</taxon>
    </lineage>
</organism>
<dbReference type="EMBL" id="JABFDB010000044">
    <property type="protein sequence ID" value="NYZ24701.1"/>
    <property type="molecule type" value="Genomic_DNA"/>
</dbReference>
<reference evidence="2 3" key="1">
    <citation type="submission" date="2020-05" db="EMBL/GenBank/DDBJ databases">
        <title>Azospirillum oleiclasticum sp. nov, a nitrogen-fixing and heavy crude oil-emulsifying bacterium isolated from the crude oil of Yumen Oilfield.</title>
        <authorList>
            <person name="Wu D."/>
            <person name="Cai M."/>
            <person name="Zhang X."/>
        </authorList>
    </citation>
    <scope>NUCLEOTIDE SEQUENCE [LARGE SCALE GENOMIC DNA]</scope>
    <source>
        <strain evidence="2 3">ROY-1-1-2</strain>
    </source>
</reference>
<dbReference type="PANTHER" id="PTHR37539:SF1">
    <property type="entry name" value="ER-BOUND OXYGENASE MPAB_MPAB'_RUBBER OXYGENASE CATALYTIC DOMAIN-CONTAINING PROTEIN"/>
    <property type="match status" value="1"/>
</dbReference>
<name>A0ABX2TK17_9PROT</name>
<protein>
    <submittedName>
        <fullName evidence="2">DUF2236 domain-containing protein</fullName>
    </submittedName>
</protein>
<keyword evidence="3" id="KW-1185">Reference proteome</keyword>
<dbReference type="InterPro" id="IPR018713">
    <property type="entry name" value="MPAB/Lcp_cat_dom"/>
</dbReference>
<dbReference type="Proteomes" id="UP000584642">
    <property type="component" value="Unassembled WGS sequence"/>
</dbReference>
<accession>A0ABX2TK17</accession>
<proteinExistence type="predicted"/>
<dbReference type="InterPro" id="IPR037473">
    <property type="entry name" value="Lcp-like"/>
</dbReference>
<sequence>MIIPTDYTAGYAAARRIDPALAERYLRNTTVGDPLADAMMAAFQEHPGPLQRQWMQRGIEGGPDAIPDAPEAVRAFFAESERVPAWFDPDAVLPGCRAFHRHSEMFLGAFVAGVLIEGFSTLISKSFSITGRIVDQGVRRLKQNNLHLVEIFMPGGLDRQGEGWKLSVRIRIVHARIRHLLTGAEEWDTEAWGVPLSAAHIGFATAAFSGLLLERARMLGVQLSAEEEASFMMIWRYSGHLMGVEPELLFEDKASALALQRIGILCEPPPDLESILLANGLINSAPVVAGITEPKARRALARRIYSVSRALIGNELADQLRYPPSRTFGVLATLRWKNQGERWLYRMVPALRRRRSIGQFQRMLDVSFHDAAGISYRMPEHLHAEKDAPL</sequence>
<dbReference type="RefSeq" id="WP_180286477.1">
    <property type="nucleotide sequence ID" value="NZ_JABFDB010000044.1"/>
</dbReference>
<gene>
    <name evidence="2" type="ORF">HND93_33780</name>
</gene>
<evidence type="ECO:0000259" key="1">
    <source>
        <dbReference type="Pfam" id="PF09995"/>
    </source>
</evidence>
<evidence type="ECO:0000313" key="3">
    <source>
        <dbReference type="Proteomes" id="UP000584642"/>
    </source>
</evidence>
<comment type="caution">
    <text evidence="2">The sequence shown here is derived from an EMBL/GenBank/DDBJ whole genome shotgun (WGS) entry which is preliminary data.</text>
</comment>